<dbReference type="OrthoDB" id="9759959at2"/>
<dbReference type="AlphaFoldDB" id="A0A4Y3WKI9"/>
<dbReference type="Pfam" id="PF22422">
    <property type="entry name" value="MGH1-like_GH"/>
    <property type="match status" value="1"/>
</dbReference>
<dbReference type="InterPro" id="IPR032856">
    <property type="entry name" value="GDE_N_bis"/>
</dbReference>
<feature type="domain" description="Mannosylglycerate hydrolase MGH1-like glycoside hydrolase" evidence="2">
    <location>
        <begin position="262"/>
        <end position="569"/>
    </location>
</feature>
<sequence>MALRQPLLHDLTVTLAAPTVCLAGTDGQIRAVGVQGVLRGDVRVLSEAVVTVGGEEPEPVAHAADGAGAEHAVGLLRGLGDSGPDPTVWLRRDRRVRADGVDETFALVNRSGRAVDTEVVLRVAADLAPVETFRAGRPTTAAVAEPTADGVRWSGGDVTVTLAAPGAEPDAGGRLRWPVHVPARSTTTLRTSLSVTDPGAVVGPAALRLARPDVHAYDPRLARLLHRALDDLDALLLTESGHPDDPFAAAGAPWFSTLFGRDSLWTATLLLPVDVRLAAGTLRTLARSQGTRDDPATGEQPGKIMHERRRAAAEYAGMSLPALYYGTIDATPLWICLLRDARRHGLPDAEVRALLPHLHAALGWIRDSSDRDGDGFAEYFDDSGRGLANQGWKDSGDAVRFADGSVAEGPVALCEVQGYVHEALRAGAELLEAFDDGDPAPWRARAAALESLFRARFWVDGVDGGAFPALALDGAKTPVDSLTSNIGHLLGTGLLSPQEENAIGGRLLEPDMASGFGLRTMSARDGGYSPLSYHCGSVWPHDTAVVVRGLLRSGQAGRAAALGVALLDTADGFDSRLPELLAGFGADEVGTPVPYPASCRPQAWAAAAAAGLLTALLGLYVDVPGGVLRLAPPSPSPVGALRVRGLAVAGGTLDVDLDRDGRVTHVAAPAGMRVELG</sequence>
<dbReference type="Pfam" id="PF14742">
    <property type="entry name" value="GDE_N_bis"/>
    <property type="match status" value="1"/>
</dbReference>
<reference evidence="3 4" key="1">
    <citation type="submission" date="2019-06" db="EMBL/GenBank/DDBJ databases">
        <title>Whole genome shotgun sequence of Pseudonocardia hydrocarbonoxydans NBRC 14498.</title>
        <authorList>
            <person name="Hosoyama A."/>
            <person name="Uohara A."/>
            <person name="Ohji S."/>
            <person name="Ichikawa N."/>
        </authorList>
    </citation>
    <scope>NUCLEOTIDE SEQUENCE [LARGE SCALE GENOMIC DNA]</scope>
    <source>
        <strain evidence="3 4">NBRC 14498</strain>
    </source>
</reference>
<dbReference type="RefSeq" id="WP_141277614.1">
    <property type="nucleotide sequence ID" value="NZ_BAAARZ010000001.1"/>
</dbReference>
<dbReference type="Proteomes" id="UP000320338">
    <property type="component" value="Unassembled WGS sequence"/>
</dbReference>
<evidence type="ECO:0000313" key="3">
    <source>
        <dbReference type="EMBL" id="GEC19018.1"/>
    </source>
</evidence>
<keyword evidence="4" id="KW-1185">Reference proteome</keyword>
<protein>
    <submittedName>
        <fullName evidence="3">Amylo-alpha-1,6-glucosidase</fullName>
    </submittedName>
</protein>
<dbReference type="InterPro" id="IPR054491">
    <property type="entry name" value="MGH1-like_GH"/>
</dbReference>
<dbReference type="SUPFAM" id="SSF48208">
    <property type="entry name" value="Six-hairpin glycosidases"/>
    <property type="match status" value="1"/>
</dbReference>
<dbReference type="GO" id="GO:0005975">
    <property type="term" value="P:carbohydrate metabolic process"/>
    <property type="evidence" value="ECO:0007669"/>
    <property type="project" value="InterPro"/>
</dbReference>
<name>A0A4Y3WKI9_9PSEU</name>
<feature type="domain" description="Putative glycogen debranching enzyme N-terminal" evidence="1">
    <location>
        <begin position="17"/>
        <end position="190"/>
    </location>
</feature>
<evidence type="ECO:0000259" key="1">
    <source>
        <dbReference type="Pfam" id="PF14742"/>
    </source>
</evidence>
<dbReference type="InterPro" id="IPR008928">
    <property type="entry name" value="6-hairpin_glycosidase_sf"/>
</dbReference>
<dbReference type="InterPro" id="IPR012341">
    <property type="entry name" value="6hp_glycosidase-like_sf"/>
</dbReference>
<dbReference type="EMBL" id="BJNG01000012">
    <property type="protein sequence ID" value="GEC19018.1"/>
    <property type="molecule type" value="Genomic_DNA"/>
</dbReference>
<evidence type="ECO:0000259" key="2">
    <source>
        <dbReference type="Pfam" id="PF22422"/>
    </source>
</evidence>
<accession>A0A4Y3WKI9</accession>
<organism evidence="3 4">
    <name type="scientific">Pseudonocardia hydrocarbonoxydans</name>
    <dbReference type="NCBI Taxonomy" id="76726"/>
    <lineage>
        <taxon>Bacteria</taxon>
        <taxon>Bacillati</taxon>
        <taxon>Actinomycetota</taxon>
        <taxon>Actinomycetes</taxon>
        <taxon>Pseudonocardiales</taxon>
        <taxon>Pseudonocardiaceae</taxon>
        <taxon>Pseudonocardia</taxon>
    </lineage>
</organism>
<evidence type="ECO:0000313" key="4">
    <source>
        <dbReference type="Proteomes" id="UP000320338"/>
    </source>
</evidence>
<comment type="caution">
    <text evidence="3">The sequence shown here is derived from an EMBL/GenBank/DDBJ whole genome shotgun (WGS) entry which is preliminary data.</text>
</comment>
<dbReference type="Gene3D" id="1.50.10.10">
    <property type="match status" value="1"/>
</dbReference>
<gene>
    <name evidence="3" type="ORF">PHY01_13010</name>
</gene>
<proteinExistence type="predicted"/>